<dbReference type="GO" id="GO:0006171">
    <property type="term" value="P:cAMP biosynthetic process"/>
    <property type="evidence" value="ECO:0007669"/>
    <property type="project" value="TreeGrafter"/>
</dbReference>
<reference evidence="3 4" key="1">
    <citation type="submission" date="2018-01" db="EMBL/GenBank/DDBJ databases">
        <title>Novel co-symbiosis in the lucinid bivalve Phacoides pectinatus.</title>
        <authorList>
            <person name="Lim S.J."/>
            <person name="Davis B.G."/>
            <person name="Gill D.E."/>
            <person name="Engel A.S."/>
            <person name="Anderson L.C."/>
            <person name="Campbell B.J."/>
        </authorList>
    </citation>
    <scope>NUCLEOTIDE SEQUENCE [LARGE SCALE GENOMIC DNA]</scope>
    <source>
        <strain evidence="3">N3_P5</strain>
    </source>
</reference>
<dbReference type="GO" id="GO:0004016">
    <property type="term" value="F:adenylate cyclase activity"/>
    <property type="evidence" value="ECO:0007669"/>
    <property type="project" value="UniProtKB-ARBA"/>
</dbReference>
<feature type="domain" description="Guanylate cyclase" evidence="2">
    <location>
        <begin position="491"/>
        <end position="623"/>
    </location>
</feature>
<comment type="caution">
    <text evidence="3">The sequence shown here is derived from an EMBL/GenBank/DDBJ whole genome shotgun (WGS) entry which is preliminary data.</text>
</comment>
<dbReference type="PANTHER" id="PTHR43081">
    <property type="entry name" value="ADENYLATE CYCLASE, TERMINAL-DIFFERENTIATION SPECIFIC-RELATED"/>
    <property type="match status" value="1"/>
</dbReference>
<dbReference type="Gene3D" id="3.30.70.1230">
    <property type="entry name" value="Nucleotide cyclase"/>
    <property type="match status" value="1"/>
</dbReference>
<name>A0A657PR10_9GAMM</name>
<sequence>MKLPIPTGRKLAGITGSLLIVLLSLFWLHTDNHMVTGIRERLERIAYDLRLSGNPFGEQAPHPAVVIIDIDEHSLSTEGRWPWPRRTLSRLLEQLHKQGVVVSAIDAVFSEPEPNPAAVVARQLGVESDPALSRTLTRLAATLDGDTELARALGSHDIVLGQLFNKNNYTKGRLGPPLRITNPAQVAAVAIDTMPGHTANLPLLSEAAPGAGFFNITPDADGQLRRYNLLIAHNGKLYPSLALETLRLYLLQDEITLGIEQIGEAQELERVLLPGTLEIPTDERGRVIIPYRPPQGMFDYLSASDVLNGTADPRKLRNRIALIGSSAKGLFDLRSTPLHPQFPGVEVHATVIAGILDYADIRRGLRFPHEPKWAEGVNFTAMILLGLLLSLTLPFAGVGWQLLINSAAAGSLAWFSYWMWSAQHLVVGVTSALMMVLALALYNLVIGFTGEVLSRRRLKEMFGQYVPQSLVERMNRSLEEFGFEGDRRQMTVLFADIQQFTRISEDLPPRKLARLLNLYLSQMTRIIFEQQGTVDKYVGDMVMAFWGAPLSDAQHARHGLESALCMREGLEALKPLLAAEGLPAFEIGIGVNSGEMSVGNMGSIYRKAYTVLGDSVNLASRLEGLTRYYGVTIIVGEQTREGQGDYLFRRLDRVRVKGRSEPETLYELVGRRRDADAPLLQGLERHETAMTHYFAGEWTEAQEILRQLSRDHPGQGFNRILLERLTAHPSGKLPARWDGVFNHTSK</sequence>
<keyword evidence="1" id="KW-0472">Membrane</keyword>
<organism evidence="3 4">
    <name type="scientific">Candidatus Sedimenticola endophacoides</name>
    <dbReference type="NCBI Taxonomy" id="2548426"/>
    <lineage>
        <taxon>Bacteria</taxon>
        <taxon>Pseudomonadati</taxon>
        <taxon>Pseudomonadota</taxon>
        <taxon>Gammaproteobacteria</taxon>
        <taxon>Chromatiales</taxon>
        <taxon>Sedimenticolaceae</taxon>
        <taxon>Sedimenticola</taxon>
    </lineage>
</organism>
<feature type="transmembrane region" description="Helical" evidence="1">
    <location>
        <begin position="432"/>
        <end position="453"/>
    </location>
</feature>
<dbReference type="CDD" id="cd07302">
    <property type="entry name" value="CHD"/>
    <property type="match status" value="1"/>
</dbReference>
<dbReference type="Pfam" id="PF00211">
    <property type="entry name" value="Guanylate_cyc"/>
    <property type="match status" value="1"/>
</dbReference>
<dbReference type="InterPro" id="IPR050697">
    <property type="entry name" value="Adenylyl/Guanylyl_Cyclase_3/4"/>
</dbReference>
<evidence type="ECO:0000313" key="4">
    <source>
        <dbReference type="Proteomes" id="UP000250928"/>
    </source>
</evidence>
<dbReference type="InterPro" id="IPR029787">
    <property type="entry name" value="Nucleotide_cyclase"/>
</dbReference>
<feature type="transmembrane region" description="Helical" evidence="1">
    <location>
        <begin position="376"/>
        <end position="395"/>
    </location>
</feature>
<dbReference type="PANTHER" id="PTHR43081:SF1">
    <property type="entry name" value="ADENYLATE CYCLASE, TERMINAL-DIFFERENTIATION SPECIFIC"/>
    <property type="match status" value="1"/>
</dbReference>
<dbReference type="PROSITE" id="PS50125">
    <property type="entry name" value="GUANYLATE_CYCLASE_2"/>
    <property type="match status" value="1"/>
</dbReference>
<dbReference type="AlphaFoldDB" id="A0A657PR10"/>
<evidence type="ECO:0000259" key="2">
    <source>
        <dbReference type="PROSITE" id="PS50125"/>
    </source>
</evidence>
<dbReference type="GO" id="GO:0035556">
    <property type="term" value="P:intracellular signal transduction"/>
    <property type="evidence" value="ECO:0007669"/>
    <property type="project" value="InterPro"/>
</dbReference>
<protein>
    <submittedName>
        <fullName evidence="3">Adenylate/guanylate cyclase domain-containing protein</fullName>
    </submittedName>
</protein>
<dbReference type="InterPro" id="IPR001054">
    <property type="entry name" value="A/G_cyclase"/>
</dbReference>
<dbReference type="SMART" id="SM00044">
    <property type="entry name" value="CYCc"/>
    <property type="match status" value="1"/>
</dbReference>
<accession>A0A657PR10</accession>
<dbReference type="Pfam" id="PF05226">
    <property type="entry name" value="CHASE2"/>
    <property type="match status" value="1"/>
</dbReference>
<keyword evidence="1" id="KW-1133">Transmembrane helix</keyword>
<proteinExistence type="predicted"/>
<keyword evidence="1" id="KW-0812">Transmembrane</keyword>
<evidence type="ECO:0000256" key="1">
    <source>
        <dbReference type="SAM" id="Phobius"/>
    </source>
</evidence>
<dbReference type="Proteomes" id="UP000250928">
    <property type="component" value="Unassembled WGS sequence"/>
</dbReference>
<dbReference type="SUPFAM" id="SSF55073">
    <property type="entry name" value="Nucleotide cyclase"/>
    <property type="match status" value="1"/>
</dbReference>
<dbReference type="EMBL" id="PQCO01000294">
    <property type="protein sequence ID" value="PUD98667.1"/>
    <property type="molecule type" value="Genomic_DNA"/>
</dbReference>
<dbReference type="InterPro" id="IPR007890">
    <property type="entry name" value="CHASE2"/>
</dbReference>
<feature type="transmembrane region" description="Helical" evidence="1">
    <location>
        <begin position="12"/>
        <end position="29"/>
    </location>
</feature>
<gene>
    <name evidence="3" type="ORF">C3L24_12325</name>
</gene>
<dbReference type="SMART" id="SM01080">
    <property type="entry name" value="CHASE2"/>
    <property type="match status" value="1"/>
</dbReference>
<evidence type="ECO:0000313" key="3">
    <source>
        <dbReference type="EMBL" id="PUD98667.1"/>
    </source>
</evidence>